<dbReference type="EC" id="6.1.1.14" evidence="10"/>
<dbReference type="InterPro" id="IPR008909">
    <property type="entry name" value="DALR_anticod-bd"/>
</dbReference>
<evidence type="ECO:0000313" key="13">
    <source>
        <dbReference type="EMBL" id="MBD3870402.1"/>
    </source>
</evidence>
<comment type="subunit">
    <text evidence="10">Tetramer of two alpha and two beta subunits.</text>
</comment>
<evidence type="ECO:0000256" key="11">
    <source>
        <dbReference type="SAM" id="MobiDB-lite"/>
    </source>
</evidence>
<comment type="caution">
    <text evidence="13">The sequence shown here is derived from an EMBL/GenBank/DDBJ whole genome shotgun (WGS) entry which is preliminary data.</text>
</comment>
<dbReference type="GO" id="GO:0006426">
    <property type="term" value="P:glycyl-tRNA aminoacylation"/>
    <property type="evidence" value="ECO:0007669"/>
    <property type="project" value="UniProtKB-UniRule"/>
</dbReference>
<keyword evidence="7 10" id="KW-0648">Protein biosynthesis</keyword>
<dbReference type="Pfam" id="PF05746">
    <property type="entry name" value="DALR_1"/>
    <property type="match status" value="1"/>
</dbReference>
<comment type="catalytic activity">
    <reaction evidence="9 10">
        <text>tRNA(Gly) + glycine + ATP = glycyl-tRNA(Gly) + AMP + diphosphate</text>
        <dbReference type="Rhea" id="RHEA:16013"/>
        <dbReference type="Rhea" id="RHEA-COMP:9664"/>
        <dbReference type="Rhea" id="RHEA-COMP:9683"/>
        <dbReference type="ChEBI" id="CHEBI:30616"/>
        <dbReference type="ChEBI" id="CHEBI:33019"/>
        <dbReference type="ChEBI" id="CHEBI:57305"/>
        <dbReference type="ChEBI" id="CHEBI:78442"/>
        <dbReference type="ChEBI" id="CHEBI:78522"/>
        <dbReference type="ChEBI" id="CHEBI:456215"/>
        <dbReference type="EC" id="6.1.1.14"/>
    </reaction>
</comment>
<dbReference type="GO" id="GO:0004814">
    <property type="term" value="F:arginine-tRNA ligase activity"/>
    <property type="evidence" value="ECO:0007669"/>
    <property type="project" value="InterPro"/>
</dbReference>
<evidence type="ECO:0000256" key="9">
    <source>
        <dbReference type="ARBA" id="ARBA00047937"/>
    </source>
</evidence>
<dbReference type="GO" id="GO:0005524">
    <property type="term" value="F:ATP binding"/>
    <property type="evidence" value="ECO:0007669"/>
    <property type="project" value="UniProtKB-UniRule"/>
</dbReference>
<reference evidence="13 14" key="1">
    <citation type="submission" date="2020-08" db="EMBL/GenBank/DDBJ databases">
        <title>Acidobacteriota in marine sediments use diverse sulfur dissimilation pathways.</title>
        <authorList>
            <person name="Wasmund K."/>
        </authorList>
    </citation>
    <scope>NUCLEOTIDE SEQUENCE [LARGE SCALE GENOMIC DNA]</scope>
    <source>
        <strain evidence="13">MAG AM3-A</strain>
    </source>
</reference>
<keyword evidence="3 10" id="KW-0963">Cytoplasm</keyword>
<dbReference type="GO" id="GO:0004820">
    <property type="term" value="F:glycine-tRNA ligase activity"/>
    <property type="evidence" value="ECO:0007669"/>
    <property type="project" value="UniProtKB-UniRule"/>
</dbReference>
<evidence type="ECO:0000256" key="10">
    <source>
        <dbReference type="HAMAP-Rule" id="MF_00255"/>
    </source>
</evidence>
<dbReference type="HAMAP" id="MF_00255">
    <property type="entry name" value="Gly_tRNA_synth_beta"/>
    <property type="match status" value="1"/>
</dbReference>
<evidence type="ECO:0000256" key="6">
    <source>
        <dbReference type="ARBA" id="ARBA00022840"/>
    </source>
</evidence>
<evidence type="ECO:0000256" key="5">
    <source>
        <dbReference type="ARBA" id="ARBA00022741"/>
    </source>
</evidence>
<dbReference type="PANTHER" id="PTHR30075:SF2">
    <property type="entry name" value="GLYCINE--TRNA LIGASE, CHLOROPLASTIC_MITOCHONDRIAL 2"/>
    <property type="match status" value="1"/>
</dbReference>
<comment type="subcellular location">
    <subcellularLocation>
        <location evidence="1 10">Cytoplasm</location>
    </subcellularLocation>
</comment>
<evidence type="ECO:0000259" key="12">
    <source>
        <dbReference type="Pfam" id="PF05746"/>
    </source>
</evidence>
<dbReference type="EMBL" id="JACXWA010000061">
    <property type="protein sequence ID" value="MBD3870402.1"/>
    <property type="molecule type" value="Genomic_DNA"/>
</dbReference>
<evidence type="ECO:0000256" key="3">
    <source>
        <dbReference type="ARBA" id="ARBA00022490"/>
    </source>
</evidence>
<keyword evidence="5 10" id="KW-0547">Nucleotide-binding</keyword>
<dbReference type="PRINTS" id="PR01045">
    <property type="entry name" value="TRNASYNTHGB"/>
</dbReference>
<dbReference type="Pfam" id="PF02092">
    <property type="entry name" value="tRNA_synt_2f"/>
    <property type="match status" value="1"/>
</dbReference>
<feature type="region of interest" description="Disordered" evidence="11">
    <location>
        <begin position="63"/>
        <end position="86"/>
    </location>
</feature>
<dbReference type="GO" id="GO:0006420">
    <property type="term" value="P:arginyl-tRNA aminoacylation"/>
    <property type="evidence" value="ECO:0007669"/>
    <property type="project" value="InterPro"/>
</dbReference>
<accession>A0A8J6XX16</accession>
<name>A0A8J6XX16_9BACT</name>
<evidence type="ECO:0000256" key="7">
    <source>
        <dbReference type="ARBA" id="ARBA00022917"/>
    </source>
</evidence>
<dbReference type="InterPro" id="IPR006194">
    <property type="entry name" value="Gly-tRNA-synth_heterodimer"/>
</dbReference>
<dbReference type="PROSITE" id="PS50861">
    <property type="entry name" value="AA_TRNA_LIGASE_II_GLYAB"/>
    <property type="match status" value="1"/>
</dbReference>
<dbReference type="PANTHER" id="PTHR30075">
    <property type="entry name" value="GLYCYL-TRNA SYNTHETASE"/>
    <property type="match status" value="1"/>
</dbReference>
<keyword evidence="8 10" id="KW-0030">Aminoacyl-tRNA synthetase</keyword>
<protein>
    <recommendedName>
        <fullName evidence="10">Glycine--tRNA ligase beta subunit</fullName>
        <ecNumber evidence="10">6.1.1.14</ecNumber>
    </recommendedName>
    <alternativeName>
        <fullName evidence="10">Glycyl-tRNA synthetase beta subunit</fullName>
        <shortName evidence="10">GlyRS</shortName>
    </alternativeName>
</protein>
<sequence>MATFLLEIRTEEIPAAALPGARRQLEDLFSVQLAEAGFADLEITPLSTSRRLSVVVKNLPDRQADRSEVMTGPPSRVAVDSDGNPTPAGEGFARKVGLPFDQIGRVETEKGEYLTATVVHKGRDTSEILAEIVSTVVAALRFPKMMRWGDGTPIFVRPVHGVVALLGSEVIRCALFGVEASRSTVGHRVHSPETFELESADGYAETMIERGVVVDPAERKQRLEELAEALASEAGARVHPDPELMAEHVELVEWPGLIAGSFEERFLELPPEVVVTTLRYHQKCLILENGDNGLQDAFIGVIDRKDDPEGLIRQGNEWVIGARLADAGFFFAEDRKRTLAELVPGLDRLEFHRVLGSLADKAARVGKLAAVFANALDANVAPEQLHTAAGLAKADLLTNMVGEFPELQGIMGGHYLRLEGADDGLWTAVRDHYAPVGFEGAVPESVTGKFLGVADRLDTVAGLFAVGERPSGSKDPFGLRRAAQGAVKIVAEAGWEVDLNEMIQAAADAVADFSKDGEAAVADAVTAFVADRVRRWLTDVVKVSGDTADAVMSADWSNLPAAVARAEALERVRTSESFRILALAFKRVRNITDGQPDRGVDQELFEMAEERELFAATEEFAEHLQGLLPKRQVEEAFLAMEPIAEILERFFVEVLVMCEDERVRDNRMALLKQLGQQFMELADLSKLQVEGGEK</sequence>
<evidence type="ECO:0000256" key="4">
    <source>
        <dbReference type="ARBA" id="ARBA00022598"/>
    </source>
</evidence>
<evidence type="ECO:0000256" key="8">
    <source>
        <dbReference type="ARBA" id="ARBA00023146"/>
    </source>
</evidence>
<evidence type="ECO:0000256" key="1">
    <source>
        <dbReference type="ARBA" id="ARBA00004496"/>
    </source>
</evidence>
<evidence type="ECO:0000256" key="2">
    <source>
        <dbReference type="ARBA" id="ARBA00008226"/>
    </source>
</evidence>
<feature type="domain" description="DALR anticodon binding" evidence="12">
    <location>
        <begin position="585"/>
        <end position="678"/>
    </location>
</feature>
<keyword evidence="4 10" id="KW-0436">Ligase</keyword>
<organism evidence="13 14">
    <name type="scientific">Candidatus Sulfomarinibacter kjeldsenii</name>
    <dbReference type="NCBI Taxonomy" id="2885994"/>
    <lineage>
        <taxon>Bacteria</taxon>
        <taxon>Pseudomonadati</taxon>
        <taxon>Acidobacteriota</taxon>
        <taxon>Thermoanaerobaculia</taxon>
        <taxon>Thermoanaerobaculales</taxon>
        <taxon>Candidatus Sulfomarinibacteraceae</taxon>
        <taxon>Candidatus Sulfomarinibacter</taxon>
    </lineage>
</organism>
<gene>
    <name evidence="10" type="primary">glyS</name>
    <name evidence="13" type="ORF">IFJ97_03455</name>
</gene>
<dbReference type="Proteomes" id="UP000598633">
    <property type="component" value="Unassembled WGS sequence"/>
</dbReference>
<proteinExistence type="inferred from homology"/>
<dbReference type="NCBIfam" id="TIGR00211">
    <property type="entry name" value="glyS"/>
    <property type="match status" value="1"/>
</dbReference>
<dbReference type="InterPro" id="IPR015944">
    <property type="entry name" value="Gly-tRNA-synth_bsu"/>
</dbReference>
<dbReference type="GO" id="GO:0005829">
    <property type="term" value="C:cytosol"/>
    <property type="evidence" value="ECO:0007669"/>
    <property type="project" value="TreeGrafter"/>
</dbReference>
<evidence type="ECO:0000313" key="14">
    <source>
        <dbReference type="Proteomes" id="UP000598633"/>
    </source>
</evidence>
<dbReference type="AlphaFoldDB" id="A0A8J6XX16"/>
<dbReference type="SUPFAM" id="SSF109604">
    <property type="entry name" value="HD-domain/PDEase-like"/>
    <property type="match status" value="1"/>
</dbReference>
<keyword evidence="6 10" id="KW-0067">ATP-binding</keyword>
<comment type="similarity">
    <text evidence="2 10">Belongs to the class-II aminoacyl-tRNA synthetase family.</text>
</comment>